<evidence type="ECO:0000256" key="6">
    <source>
        <dbReference type="ARBA" id="ARBA00011946"/>
    </source>
</evidence>
<evidence type="ECO:0000256" key="8">
    <source>
        <dbReference type="ARBA" id="ARBA00022490"/>
    </source>
</evidence>
<evidence type="ECO:0000259" key="17">
    <source>
        <dbReference type="Pfam" id="PF01634"/>
    </source>
</evidence>
<dbReference type="SUPFAM" id="SSF53850">
    <property type="entry name" value="Periplasmic binding protein-like II"/>
    <property type="match status" value="1"/>
</dbReference>
<comment type="similarity">
    <text evidence="4 16">Belongs to the ATP phosphoribosyltransferase family. Short subfamily.</text>
</comment>
<sequence>MEKPTLTIALSKGRLLGLTIPFLGQLGIVPAELTEESRRLTFDVPEKKIKIILVRATDVPTYVEYGAADVGIVGKDLLLEQMRDVYEPVDLGYGFCRIVLAGPSGNGNGERPNGHSKLRVATKYPNITERYFLEKGIPIEIIKLYGSIELAPLVGLADQIVDLTSSGETLRTHHLGVVDEIAQCTARLIVNRASLKIKYPAVQKLMEAVKKELKKSGSRESKVKVHR</sequence>
<dbReference type="InterPro" id="IPR018198">
    <property type="entry name" value="ATP_PRibTrfase_CS"/>
</dbReference>
<comment type="subcellular location">
    <subcellularLocation>
        <location evidence="2 16">Cytoplasm</location>
    </subcellularLocation>
</comment>
<evidence type="ECO:0000256" key="11">
    <source>
        <dbReference type="ARBA" id="ARBA00022679"/>
    </source>
</evidence>
<dbReference type="EC" id="2.4.2.17" evidence="6 16"/>
<dbReference type="Proteomes" id="UP000534783">
    <property type="component" value="Unassembled WGS sequence"/>
</dbReference>
<dbReference type="NCBIfam" id="TIGR00070">
    <property type="entry name" value="hisG"/>
    <property type="match status" value="1"/>
</dbReference>
<dbReference type="GO" id="GO:0000105">
    <property type="term" value="P:L-histidine biosynthetic process"/>
    <property type="evidence" value="ECO:0007669"/>
    <property type="project" value="UniProtKB-UniRule"/>
</dbReference>
<comment type="pathway">
    <text evidence="3 16">Amino-acid biosynthesis; L-histidine biosynthesis; L-histidine from 5-phospho-alpha-D-ribose 1-diphosphate: step 1/9.</text>
</comment>
<reference evidence="18 19" key="1">
    <citation type="journal article" date="2020" name="Nature">
        <title>Bacterial chemolithoautotrophy via manganese oxidation.</title>
        <authorList>
            <person name="Yu H."/>
            <person name="Leadbetter J.R."/>
        </authorList>
    </citation>
    <scope>NUCLEOTIDE SEQUENCE [LARGE SCALE GENOMIC DNA]</scope>
    <source>
        <strain evidence="18 19">Mn-1</strain>
    </source>
</reference>
<dbReference type="InterPro" id="IPR013820">
    <property type="entry name" value="ATP_PRibTrfase_cat"/>
</dbReference>
<evidence type="ECO:0000256" key="7">
    <source>
        <dbReference type="ARBA" id="ARBA00020998"/>
    </source>
</evidence>
<dbReference type="PANTHER" id="PTHR21403:SF8">
    <property type="entry name" value="ATP PHOSPHORIBOSYLTRANSFERASE"/>
    <property type="match status" value="1"/>
</dbReference>
<keyword evidence="14 16" id="KW-0368">Histidine biosynthesis</keyword>
<dbReference type="CDD" id="cd13595">
    <property type="entry name" value="PBP2_HisGs"/>
    <property type="match status" value="1"/>
</dbReference>
<evidence type="ECO:0000256" key="15">
    <source>
        <dbReference type="ARBA" id="ARBA00024861"/>
    </source>
</evidence>
<evidence type="ECO:0000256" key="9">
    <source>
        <dbReference type="ARBA" id="ARBA00022605"/>
    </source>
</evidence>
<name>A0A7X6I9R9_9BACT</name>
<gene>
    <name evidence="16" type="primary">hisG</name>
    <name evidence="18" type="ORF">MNODULE_02450</name>
</gene>
<dbReference type="HAMAP" id="MF_01018">
    <property type="entry name" value="HisG_Short"/>
    <property type="match status" value="1"/>
</dbReference>
<dbReference type="GO" id="GO:0003879">
    <property type="term" value="F:ATP phosphoribosyltransferase activity"/>
    <property type="evidence" value="ECO:0007669"/>
    <property type="project" value="UniProtKB-UniRule"/>
</dbReference>
<dbReference type="EMBL" id="VTOW01000001">
    <property type="protein sequence ID" value="NKE69609.1"/>
    <property type="molecule type" value="Genomic_DNA"/>
</dbReference>
<organism evidence="18 19">
    <name type="scientific">Candidatus Manganitrophus noduliformans</name>
    <dbReference type="NCBI Taxonomy" id="2606439"/>
    <lineage>
        <taxon>Bacteria</taxon>
        <taxon>Pseudomonadati</taxon>
        <taxon>Nitrospirota</taxon>
        <taxon>Nitrospiria</taxon>
        <taxon>Candidatus Troglogloeales</taxon>
        <taxon>Candidatus Manganitrophaceae</taxon>
        <taxon>Candidatus Manganitrophus</taxon>
    </lineage>
</organism>
<keyword evidence="8 16" id="KW-0963">Cytoplasm</keyword>
<evidence type="ECO:0000256" key="12">
    <source>
        <dbReference type="ARBA" id="ARBA00022741"/>
    </source>
</evidence>
<keyword evidence="9 16" id="KW-0028">Amino-acid biosynthesis</keyword>
<accession>A0A7X6I9R9</accession>
<dbReference type="PROSITE" id="PS01316">
    <property type="entry name" value="ATP_P_PHORIBOSYLTR"/>
    <property type="match status" value="1"/>
</dbReference>
<evidence type="ECO:0000256" key="2">
    <source>
        <dbReference type="ARBA" id="ARBA00004496"/>
    </source>
</evidence>
<evidence type="ECO:0000256" key="10">
    <source>
        <dbReference type="ARBA" id="ARBA00022676"/>
    </source>
</evidence>
<dbReference type="FunFam" id="3.40.190.10:FF:000011">
    <property type="entry name" value="ATP phosphoribosyltransferase"/>
    <property type="match status" value="1"/>
</dbReference>
<evidence type="ECO:0000256" key="14">
    <source>
        <dbReference type="ARBA" id="ARBA00023102"/>
    </source>
</evidence>
<protein>
    <recommendedName>
        <fullName evidence="7 16">ATP phosphoribosyltransferase</fullName>
        <shortName evidence="16">ATP-PRT</shortName>
        <shortName evidence="16">ATP-PRTase</shortName>
        <ecNumber evidence="6 16">2.4.2.17</ecNumber>
    </recommendedName>
</protein>
<keyword evidence="19" id="KW-1185">Reference proteome</keyword>
<evidence type="ECO:0000256" key="4">
    <source>
        <dbReference type="ARBA" id="ARBA00009489"/>
    </source>
</evidence>
<comment type="catalytic activity">
    <reaction evidence="1 16">
        <text>1-(5-phospho-beta-D-ribosyl)-ATP + diphosphate = 5-phospho-alpha-D-ribose 1-diphosphate + ATP</text>
        <dbReference type="Rhea" id="RHEA:18473"/>
        <dbReference type="ChEBI" id="CHEBI:30616"/>
        <dbReference type="ChEBI" id="CHEBI:33019"/>
        <dbReference type="ChEBI" id="CHEBI:58017"/>
        <dbReference type="ChEBI" id="CHEBI:73183"/>
        <dbReference type="EC" id="2.4.2.17"/>
    </reaction>
</comment>
<comment type="caution">
    <text evidence="18">The sequence shown here is derived from an EMBL/GenBank/DDBJ whole genome shotgun (WGS) entry which is preliminary data.</text>
</comment>
<evidence type="ECO:0000313" key="18">
    <source>
        <dbReference type="EMBL" id="NKE69609.1"/>
    </source>
</evidence>
<evidence type="ECO:0000256" key="5">
    <source>
        <dbReference type="ARBA" id="ARBA00011496"/>
    </source>
</evidence>
<dbReference type="InterPro" id="IPR024893">
    <property type="entry name" value="ATP_PRibTrfase_HisG_short"/>
</dbReference>
<keyword evidence="12 16" id="KW-0547">Nucleotide-binding</keyword>
<evidence type="ECO:0000256" key="16">
    <source>
        <dbReference type="HAMAP-Rule" id="MF_01018"/>
    </source>
</evidence>
<dbReference type="GO" id="GO:0005737">
    <property type="term" value="C:cytoplasm"/>
    <property type="evidence" value="ECO:0007669"/>
    <property type="project" value="UniProtKB-SubCell"/>
</dbReference>
<dbReference type="PANTHER" id="PTHR21403">
    <property type="entry name" value="ATP PHOSPHORIBOSYLTRANSFERASE ATP-PRTASE"/>
    <property type="match status" value="1"/>
</dbReference>
<evidence type="ECO:0000256" key="3">
    <source>
        <dbReference type="ARBA" id="ARBA00004667"/>
    </source>
</evidence>
<keyword evidence="11 16" id="KW-0808">Transferase</keyword>
<keyword evidence="10 16" id="KW-0328">Glycosyltransferase</keyword>
<keyword evidence="13 16" id="KW-0067">ATP-binding</keyword>
<dbReference type="AlphaFoldDB" id="A0A7X6I9R9"/>
<dbReference type="RefSeq" id="WP_168057902.1">
    <property type="nucleotide sequence ID" value="NZ_VTOW01000001.1"/>
</dbReference>
<dbReference type="Gene3D" id="3.40.190.10">
    <property type="entry name" value="Periplasmic binding protein-like II"/>
    <property type="match status" value="2"/>
</dbReference>
<proteinExistence type="inferred from homology"/>
<dbReference type="UniPathway" id="UPA00031">
    <property type="reaction ID" value="UER00006"/>
</dbReference>
<dbReference type="FunFam" id="3.40.190.10:FF:000008">
    <property type="entry name" value="ATP phosphoribosyltransferase"/>
    <property type="match status" value="1"/>
</dbReference>
<evidence type="ECO:0000256" key="1">
    <source>
        <dbReference type="ARBA" id="ARBA00000915"/>
    </source>
</evidence>
<dbReference type="InterPro" id="IPR001348">
    <property type="entry name" value="ATP_PRibTrfase_HisG"/>
</dbReference>
<comment type="domain">
    <text evidence="16">Lacks the C-terminal regulatory region which is replaced by HisZ.</text>
</comment>
<feature type="domain" description="ATP phosphoribosyltransferase catalytic" evidence="17">
    <location>
        <begin position="55"/>
        <end position="210"/>
    </location>
</feature>
<comment type="subunit">
    <text evidence="5 16">Heteromultimer composed of HisG and HisZ subunits.</text>
</comment>
<evidence type="ECO:0000313" key="19">
    <source>
        <dbReference type="Proteomes" id="UP000534783"/>
    </source>
</evidence>
<evidence type="ECO:0000256" key="13">
    <source>
        <dbReference type="ARBA" id="ARBA00022840"/>
    </source>
</evidence>
<comment type="function">
    <text evidence="15 16">Catalyzes the condensation of ATP and 5-phosphoribose 1-diphosphate to form N'-(5'-phosphoribosyl)-ATP (PR-ATP). Has a crucial role in the pathway because the rate of histidine biosynthesis seems to be controlled primarily by regulation of HisG enzymatic activity.</text>
</comment>
<dbReference type="Pfam" id="PF01634">
    <property type="entry name" value="HisG"/>
    <property type="match status" value="1"/>
</dbReference>
<dbReference type="GO" id="GO:0005524">
    <property type="term" value="F:ATP binding"/>
    <property type="evidence" value="ECO:0007669"/>
    <property type="project" value="UniProtKB-KW"/>
</dbReference>